<reference evidence="3" key="1">
    <citation type="journal article" date="2020" name="Stud. Mycol.">
        <title>101 Dothideomycetes genomes: a test case for predicting lifestyles and emergence of pathogens.</title>
        <authorList>
            <person name="Haridas S."/>
            <person name="Albert R."/>
            <person name="Binder M."/>
            <person name="Bloem J."/>
            <person name="Labutti K."/>
            <person name="Salamov A."/>
            <person name="Andreopoulos B."/>
            <person name="Baker S."/>
            <person name="Barry K."/>
            <person name="Bills G."/>
            <person name="Bluhm B."/>
            <person name="Cannon C."/>
            <person name="Castanera R."/>
            <person name="Culley D."/>
            <person name="Daum C."/>
            <person name="Ezra D."/>
            <person name="Gonzalez J."/>
            <person name="Henrissat B."/>
            <person name="Kuo A."/>
            <person name="Liang C."/>
            <person name="Lipzen A."/>
            <person name="Lutzoni F."/>
            <person name="Magnuson J."/>
            <person name="Mondo S."/>
            <person name="Nolan M."/>
            <person name="Ohm R."/>
            <person name="Pangilinan J."/>
            <person name="Park H.-J."/>
            <person name="Ramirez L."/>
            <person name="Alfaro M."/>
            <person name="Sun H."/>
            <person name="Tritt A."/>
            <person name="Yoshinaga Y."/>
            <person name="Zwiers L.-H."/>
            <person name="Turgeon B."/>
            <person name="Goodwin S."/>
            <person name="Spatafora J."/>
            <person name="Crous P."/>
            <person name="Grigoriev I."/>
        </authorList>
    </citation>
    <scope>NUCLEOTIDE SEQUENCE</scope>
    <source>
        <strain evidence="3">CBS 113979</strain>
    </source>
</reference>
<dbReference type="AlphaFoldDB" id="A0A6G1HCV8"/>
<keyword evidence="4" id="KW-1185">Reference proteome</keyword>
<dbReference type="EMBL" id="ML977140">
    <property type="protein sequence ID" value="KAF1991051.1"/>
    <property type="molecule type" value="Genomic_DNA"/>
</dbReference>
<dbReference type="PANTHER" id="PTHR36223:SF1">
    <property type="entry name" value="TRANSCRIPTION ELONGATION FACTOR EAF N-TERMINAL DOMAIN-CONTAINING PROTEIN"/>
    <property type="match status" value="1"/>
</dbReference>
<gene>
    <name evidence="3" type="ORF">K402DRAFT_346946</name>
</gene>
<evidence type="ECO:0000313" key="3">
    <source>
        <dbReference type="EMBL" id="KAF1991051.1"/>
    </source>
</evidence>
<name>A0A6G1HCV8_9PEZI</name>
<evidence type="ECO:0000313" key="4">
    <source>
        <dbReference type="Proteomes" id="UP000800041"/>
    </source>
</evidence>
<evidence type="ECO:0000259" key="2">
    <source>
        <dbReference type="Pfam" id="PF25534"/>
    </source>
</evidence>
<feature type="compositionally biased region" description="Low complexity" evidence="1">
    <location>
        <begin position="282"/>
        <end position="301"/>
    </location>
</feature>
<organism evidence="3 4">
    <name type="scientific">Aulographum hederae CBS 113979</name>
    <dbReference type="NCBI Taxonomy" id="1176131"/>
    <lineage>
        <taxon>Eukaryota</taxon>
        <taxon>Fungi</taxon>
        <taxon>Dikarya</taxon>
        <taxon>Ascomycota</taxon>
        <taxon>Pezizomycotina</taxon>
        <taxon>Dothideomycetes</taxon>
        <taxon>Pleosporomycetidae</taxon>
        <taxon>Aulographales</taxon>
        <taxon>Aulographaceae</taxon>
    </lineage>
</organism>
<dbReference type="Pfam" id="PF25534">
    <property type="entry name" value="DUF7918"/>
    <property type="match status" value="1"/>
</dbReference>
<accession>A0A6G1HCV8</accession>
<dbReference type="Proteomes" id="UP000800041">
    <property type="component" value="Unassembled WGS sequence"/>
</dbReference>
<dbReference type="OrthoDB" id="3364132at2759"/>
<feature type="region of interest" description="Disordered" evidence="1">
    <location>
        <begin position="271"/>
        <end position="321"/>
    </location>
</feature>
<dbReference type="PANTHER" id="PTHR36223">
    <property type="entry name" value="BETA-LACTAMASE-TYPE TRANSPEPTIDASE FOLD DOMAIN CONTAINING PROTEIN"/>
    <property type="match status" value="1"/>
</dbReference>
<proteinExistence type="predicted"/>
<feature type="domain" description="DUF7918" evidence="2">
    <location>
        <begin position="9"/>
        <end position="230"/>
    </location>
</feature>
<evidence type="ECO:0000256" key="1">
    <source>
        <dbReference type="SAM" id="MobiDB-lite"/>
    </source>
</evidence>
<dbReference type="InterPro" id="IPR057678">
    <property type="entry name" value="DUF7918"/>
</dbReference>
<sequence length="321" mass="35739">MAICAGVPGISVEILVDGRPLQEYEDPDGQNNNARVVNRYVEATSGAKFAEKHTVGRNFPYIHNSLSFENYVDGEHVDGEVLLKDTLRSGSTGTITGKRRQGPHGWTQKDFIFSKLTTDDSDVYGLKKNIKEKIARIGTITVEVFRVDVVNIHRKGTEDKSLLEVGTVSEKALKGNPISHSVGFAPSRAIAGCQVATLDYLNPRDAPLVTFNFMYRSKEALQIIGLIPRSPSPVPLEDRPEESLGREELAELYRREKEKNARIKRERINYKRVKRERTTNRDSTTVSGDSDSGGDVEVVSGPSRKRARRDGPIETIDLTDD</sequence>
<protein>
    <recommendedName>
        <fullName evidence="2">DUF7918 domain-containing protein</fullName>
    </recommendedName>
</protein>